<feature type="domain" description="Beta-lactamase class A catalytic" evidence="1">
    <location>
        <begin position="79"/>
        <end position="183"/>
    </location>
</feature>
<evidence type="ECO:0000313" key="2">
    <source>
        <dbReference type="EMBL" id="MBT2163400.1"/>
    </source>
</evidence>
<dbReference type="Gene3D" id="3.40.710.10">
    <property type="entry name" value="DD-peptidase/beta-lactamase superfamily"/>
    <property type="match status" value="1"/>
</dbReference>
<comment type="caution">
    <text evidence="2">The sequence shown here is derived from an EMBL/GenBank/DDBJ whole genome shotgun (WGS) entry which is preliminary data.</text>
</comment>
<dbReference type="RefSeq" id="WP_214613352.1">
    <property type="nucleotide sequence ID" value="NZ_JACATN010000007.1"/>
</dbReference>
<keyword evidence="3" id="KW-1185">Reference proteome</keyword>
<dbReference type="EMBL" id="JACATN010000007">
    <property type="protein sequence ID" value="MBT2163400.1"/>
    <property type="molecule type" value="Genomic_DNA"/>
</dbReference>
<evidence type="ECO:0000313" key="3">
    <source>
        <dbReference type="Proteomes" id="UP000740413"/>
    </source>
</evidence>
<name>A0ABS5WJH8_9FLAO</name>
<accession>A0ABS5WJH8</accession>
<gene>
    <name evidence="2" type="ORF">HW347_19170</name>
</gene>
<keyword evidence="2" id="KW-0378">Hydrolase</keyword>
<dbReference type="PROSITE" id="PS51257">
    <property type="entry name" value="PROKAR_LIPOPROTEIN"/>
    <property type="match status" value="1"/>
</dbReference>
<evidence type="ECO:0000259" key="1">
    <source>
        <dbReference type="Pfam" id="PF13354"/>
    </source>
</evidence>
<reference evidence="3" key="1">
    <citation type="submission" date="2023-07" db="EMBL/GenBank/DDBJ databases">
        <title>Zobellia barbeyronii sp. nov., a new marine flavobacterium, isolated from green and red algae.</title>
        <authorList>
            <person name="Nedashkovskaya O.I."/>
            <person name="Otstavnykh N."/>
            <person name="Zhukova N."/>
            <person name="Guzev K."/>
            <person name="Chausova V."/>
            <person name="Tekutyeva L."/>
            <person name="Mikhailov V."/>
            <person name="Isaeva M."/>
        </authorList>
    </citation>
    <scope>NUCLEOTIDE SEQUENCE [LARGE SCALE GENOMIC DNA]</scope>
    <source>
        <strain evidence="3">KMM 6746</strain>
    </source>
</reference>
<organism evidence="2 3">
    <name type="scientific">Zobellia barbeyronii</name>
    <dbReference type="NCBI Taxonomy" id="2748009"/>
    <lineage>
        <taxon>Bacteria</taxon>
        <taxon>Pseudomonadati</taxon>
        <taxon>Bacteroidota</taxon>
        <taxon>Flavobacteriia</taxon>
        <taxon>Flavobacteriales</taxon>
        <taxon>Flavobacteriaceae</taxon>
        <taxon>Zobellia</taxon>
    </lineage>
</organism>
<dbReference type="GO" id="GO:0016787">
    <property type="term" value="F:hydrolase activity"/>
    <property type="evidence" value="ECO:0007669"/>
    <property type="project" value="UniProtKB-KW"/>
</dbReference>
<dbReference type="InterPro" id="IPR012338">
    <property type="entry name" value="Beta-lactam/transpept-like"/>
</dbReference>
<dbReference type="InterPro" id="IPR045155">
    <property type="entry name" value="Beta-lactam_cat"/>
</dbReference>
<dbReference type="SUPFAM" id="SSF56601">
    <property type="entry name" value="beta-lactamase/transpeptidase-like"/>
    <property type="match status" value="1"/>
</dbReference>
<proteinExistence type="predicted"/>
<protein>
    <submittedName>
        <fullName evidence="2">Serine hydrolase</fullName>
    </submittedName>
</protein>
<dbReference type="Proteomes" id="UP000740413">
    <property type="component" value="Unassembled WGS sequence"/>
</dbReference>
<sequence>MFKKGLFIVLSLLISVSCSPQKQEQKQEQQQTSDPLEAILTSNTPQIKRVMDSLDQHEVQIRYTQINRTGDEVHFTDFDFQVDSGNYFYPASTAKLPTAVVALTRLNQMDSLSLNTRFYVEGDSIETTFSEVISQIFAVSDNDANNRLIEFLGQDTINTVLGRTGVAPIRIWQRLGNDDDNATTKPLIIYENDSTVRMLSKKINTYPKPLELKNIKKGKGFYEEDSLMTEAFDFSLKNYYPIETQDALLKRIIFPETFAETERFNMSEEQRNFLLSTMYTVPRKIGYDPKEYNDSYCKFFIYGDTKKNIPENIKIYNKVGVAYGTLTDCAYIKDTENNVEFMITATLLVNKNGIFNDDTYEYEEVGIPFLAELGRQLYAYELKRKQ</sequence>
<dbReference type="Pfam" id="PF13354">
    <property type="entry name" value="Beta-lactamase2"/>
    <property type="match status" value="1"/>
</dbReference>